<dbReference type="EMBL" id="JACDTZ010000001">
    <property type="protein sequence ID" value="MBA5244447.1"/>
    <property type="molecule type" value="Genomic_DNA"/>
</dbReference>
<dbReference type="AlphaFoldDB" id="A0A7W2EB59"/>
<organism evidence="1 2">
    <name type="scientific">Corynebacterium haemomassiliense</name>
    <dbReference type="NCBI Taxonomy" id="2754726"/>
    <lineage>
        <taxon>Bacteria</taxon>
        <taxon>Bacillati</taxon>
        <taxon>Actinomycetota</taxon>
        <taxon>Actinomycetes</taxon>
        <taxon>Mycobacteriales</taxon>
        <taxon>Corynebacteriaceae</taxon>
        <taxon>Corynebacterium</taxon>
    </lineage>
</organism>
<name>A0A7W2EB59_9CORY</name>
<reference evidence="1 2" key="1">
    <citation type="submission" date="2020-07" db="EMBL/GenBank/DDBJ databases">
        <title>Draft genome and description of Corynebacterium haemomassiliense strain Marseile-Q3615 sp. nov.</title>
        <authorList>
            <person name="Boxberger M."/>
            <person name="La Scola B."/>
        </authorList>
    </citation>
    <scope>NUCLEOTIDE SEQUENCE [LARGE SCALE GENOMIC DNA]</scope>
    <source>
        <strain evidence="1 2">Marseille-Q3615</strain>
    </source>
</reference>
<keyword evidence="2" id="KW-1185">Reference proteome</keyword>
<dbReference type="Proteomes" id="UP000523682">
    <property type="component" value="Unassembled WGS sequence"/>
</dbReference>
<protein>
    <submittedName>
        <fullName evidence="1">Uncharacterized protein</fullName>
    </submittedName>
</protein>
<comment type="caution">
    <text evidence="1">The sequence shown here is derived from an EMBL/GenBank/DDBJ whole genome shotgun (WGS) entry which is preliminary data.</text>
</comment>
<gene>
    <name evidence="1" type="ORF">H0193_06455</name>
</gene>
<proteinExistence type="predicted"/>
<evidence type="ECO:0000313" key="1">
    <source>
        <dbReference type="EMBL" id="MBA5244447.1"/>
    </source>
</evidence>
<evidence type="ECO:0000313" key="2">
    <source>
        <dbReference type="Proteomes" id="UP000523682"/>
    </source>
</evidence>
<dbReference type="RefSeq" id="WP_181889066.1">
    <property type="nucleotide sequence ID" value="NZ_CP170998.1"/>
</dbReference>
<accession>A0A7W2EB59</accession>
<sequence length="446" mass="48237">MKSGEIQRAIHVLREHTADPHHVVAVIETATFLLRGGLHDQALGLVSGTEPFIEHPAEAMGALGEFFAAALDAGLGERPLVRFTSPRWPGTDPQVASLAEAFGGTSRRVDGYCLDLADFADTVVFSLTAPVGAHLPEPDQLVEQVMVLQDLDLSTEQARKIFDAAGAVAFHLSLDYVVVFQLALLADEARRPLDTLAFLNALSQLPERMCPGMEEVDLALVKAANYMDLGAMRDAAACLLLDTAGKEPDTALRRYSLVMRRLLSTDEFDAALYLVSPTQDIVDAGHGSPWWRLEGASAVAQWVASAADPGFGQLWPSARARLERAFSEYVDSGASEGLGAQYVGNVVTALQKTQRAEEAVDLSSWALPVAAKTNNPKETLFTLCDNAVSLFCCGCFEESAMVFESVHQRAREACDAEAMGWAVNYLRDFGVFSGSPAYSQALQRLR</sequence>